<feature type="coiled-coil region" evidence="4">
    <location>
        <begin position="86"/>
        <end position="113"/>
    </location>
</feature>
<name>A0A1X7VLL6_AMPQE</name>
<dbReference type="PANTHER" id="PTHR46014">
    <property type="entry name" value="TETRATRICOPEPTIDE REPEAT PROTEIN 1"/>
    <property type="match status" value="1"/>
</dbReference>
<evidence type="ECO:0000256" key="1">
    <source>
        <dbReference type="ARBA" id="ARBA00022737"/>
    </source>
</evidence>
<dbReference type="SUPFAM" id="SSF48452">
    <property type="entry name" value="TPR-like"/>
    <property type="match status" value="1"/>
</dbReference>
<evidence type="ECO:0000313" key="6">
    <source>
        <dbReference type="EnsemblMetazoa" id="Aqu2.1.40715_001"/>
    </source>
</evidence>
<feature type="compositionally biased region" description="Polar residues" evidence="5">
    <location>
        <begin position="41"/>
        <end position="68"/>
    </location>
</feature>
<protein>
    <submittedName>
        <fullName evidence="6">Uncharacterized protein</fullName>
    </submittedName>
</protein>
<dbReference type="Gene3D" id="1.25.40.10">
    <property type="entry name" value="Tetratricopeptide repeat domain"/>
    <property type="match status" value="1"/>
</dbReference>
<dbReference type="Pfam" id="PF00515">
    <property type="entry name" value="TPR_1"/>
    <property type="match status" value="2"/>
</dbReference>
<organism evidence="6">
    <name type="scientific">Amphimedon queenslandica</name>
    <name type="common">Sponge</name>
    <dbReference type="NCBI Taxonomy" id="400682"/>
    <lineage>
        <taxon>Eukaryota</taxon>
        <taxon>Metazoa</taxon>
        <taxon>Porifera</taxon>
        <taxon>Demospongiae</taxon>
        <taxon>Heteroscleromorpha</taxon>
        <taxon>Haplosclerida</taxon>
        <taxon>Niphatidae</taxon>
        <taxon>Amphimedon</taxon>
    </lineage>
</organism>
<dbReference type="EnsemblMetazoa" id="XM_003383853.3">
    <property type="protein sequence ID" value="XP_003383901.1"/>
    <property type="gene ID" value="LOC100633753"/>
</dbReference>
<dbReference type="InParanoid" id="A0A1X7VLL6"/>
<dbReference type="KEGG" id="aqu:100633753"/>
<feature type="repeat" description="TPR" evidence="3">
    <location>
        <begin position="180"/>
        <end position="213"/>
    </location>
</feature>
<sequence length="277" mass="31100">MEDQSDSDEYLSAEEDQETKNNDLASKIAEIKVTESGEESPASSNVEQNQKTSGSSHELSNNATSSETPEVEYVSNVDNRYVSEDVEVKGESVELTEEQIKELKEQGHRLKELGNASFKEGDTEQAITHYSEALKVYPPNCDQEVSVCHSNRAACYLKLGKHEEVVEDCTKALELKPDYLKALIRRGQSYEALERLDEALEDYKKVLEIEPHQPIARAAALRLPQQITEQHERLKAEMFGKLKELGDAVLKPFGLSTSNFKLEQDPNTGGYSVNFQK</sequence>
<evidence type="ECO:0000256" key="5">
    <source>
        <dbReference type="SAM" id="MobiDB-lite"/>
    </source>
</evidence>
<reference evidence="6" key="2">
    <citation type="submission" date="2017-05" db="UniProtKB">
        <authorList>
            <consortium name="EnsemblMetazoa"/>
        </authorList>
    </citation>
    <scope>IDENTIFICATION</scope>
</reference>
<dbReference type="InterPro" id="IPR013105">
    <property type="entry name" value="TPR_2"/>
</dbReference>
<dbReference type="PROSITE" id="PS50005">
    <property type="entry name" value="TPR"/>
    <property type="match status" value="3"/>
</dbReference>
<keyword evidence="1" id="KW-0677">Repeat</keyword>
<feature type="repeat" description="TPR" evidence="3">
    <location>
        <begin position="107"/>
        <end position="140"/>
    </location>
</feature>
<dbReference type="EnsemblMetazoa" id="Aqu2.1.40715_001">
    <property type="protein sequence ID" value="Aqu2.1.40715_001"/>
    <property type="gene ID" value="Aqu2.1.40715"/>
</dbReference>
<dbReference type="InterPro" id="IPR011990">
    <property type="entry name" value="TPR-like_helical_dom_sf"/>
</dbReference>
<gene>
    <name evidence="6" type="primary">100633753</name>
</gene>
<dbReference type="PANTHER" id="PTHR46014:SF1">
    <property type="entry name" value="TETRATRICOPEPTIDE REPEAT PROTEIN 1"/>
    <property type="match status" value="1"/>
</dbReference>
<keyword evidence="2 3" id="KW-0802">TPR repeat</keyword>
<dbReference type="InterPro" id="IPR019734">
    <property type="entry name" value="TPR_rpt"/>
</dbReference>
<dbReference type="PROSITE" id="PS50293">
    <property type="entry name" value="TPR_REGION"/>
    <property type="match status" value="1"/>
</dbReference>
<dbReference type="SMART" id="SM00028">
    <property type="entry name" value="TPR"/>
    <property type="match status" value="3"/>
</dbReference>
<dbReference type="STRING" id="400682.A0A1X7VLL6"/>
<proteinExistence type="predicted"/>
<feature type="compositionally biased region" description="Acidic residues" evidence="5">
    <location>
        <begin position="1"/>
        <end position="17"/>
    </location>
</feature>
<dbReference type="AlphaFoldDB" id="A0A1X7VLL6"/>
<accession>A0A1X7VLL6</accession>
<keyword evidence="4" id="KW-0175">Coiled coil</keyword>
<dbReference type="InterPro" id="IPR052769">
    <property type="entry name" value="TPR_domain_protein"/>
</dbReference>
<dbReference type="Pfam" id="PF07719">
    <property type="entry name" value="TPR_2"/>
    <property type="match status" value="1"/>
</dbReference>
<evidence type="ECO:0000313" key="7">
    <source>
        <dbReference type="Proteomes" id="UP000007879"/>
    </source>
</evidence>
<evidence type="ECO:0000256" key="4">
    <source>
        <dbReference type="SAM" id="Coils"/>
    </source>
</evidence>
<evidence type="ECO:0000256" key="2">
    <source>
        <dbReference type="ARBA" id="ARBA00022803"/>
    </source>
</evidence>
<reference evidence="7" key="1">
    <citation type="journal article" date="2010" name="Nature">
        <title>The Amphimedon queenslandica genome and the evolution of animal complexity.</title>
        <authorList>
            <person name="Srivastava M."/>
            <person name="Simakov O."/>
            <person name="Chapman J."/>
            <person name="Fahey B."/>
            <person name="Gauthier M.E."/>
            <person name="Mitros T."/>
            <person name="Richards G.S."/>
            <person name="Conaco C."/>
            <person name="Dacre M."/>
            <person name="Hellsten U."/>
            <person name="Larroux C."/>
            <person name="Putnam N.H."/>
            <person name="Stanke M."/>
            <person name="Adamska M."/>
            <person name="Darling A."/>
            <person name="Degnan S.M."/>
            <person name="Oakley T.H."/>
            <person name="Plachetzki D.C."/>
            <person name="Zhai Y."/>
            <person name="Adamski M."/>
            <person name="Calcino A."/>
            <person name="Cummins S.F."/>
            <person name="Goodstein D.M."/>
            <person name="Harris C."/>
            <person name="Jackson D.J."/>
            <person name="Leys S.P."/>
            <person name="Shu S."/>
            <person name="Woodcroft B.J."/>
            <person name="Vervoort M."/>
            <person name="Kosik K.S."/>
            <person name="Manning G."/>
            <person name="Degnan B.M."/>
            <person name="Rokhsar D.S."/>
        </authorList>
    </citation>
    <scope>NUCLEOTIDE SEQUENCE [LARGE SCALE GENOMIC DNA]</scope>
</reference>
<dbReference type="Proteomes" id="UP000007879">
    <property type="component" value="Unassembled WGS sequence"/>
</dbReference>
<evidence type="ECO:0000256" key="3">
    <source>
        <dbReference type="PROSITE-ProRule" id="PRU00339"/>
    </source>
</evidence>
<feature type="repeat" description="TPR" evidence="3">
    <location>
        <begin position="146"/>
        <end position="179"/>
    </location>
</feature>
<dbReference type="OMA" id="KSAIDDC"/>
<dbReference type="OrthoDB" id="1872379at2759"/>
<feature type="region of interest" description="Disordered" evidence="5">
    <location>
        <begin position="1"/>
        <end position="77"/>
    </location>
</feature>
<dbReference type="eggNOG" id="KOG4234">
    <property type="taxonomic scope" value="Eukaryota"/>
</dbReference>
<keyword evidence="7" id="KW-1185">Reference proteome</keyword>